<dbReference type="Proteomes" id="UP000218731">
    <property type="component" value="Chromosome 1"/>
</dbReference>
<accession>A0A1L7NI59</accession>
<reference evidence="1 2" key="1">
    <citation type="submission" date="2015-11" db="EMBL/GenBank/DDBJ databases">
        <title>Complete genome sequencing of a biphenyl-degrading bacterium, Pseudomonas putida KF715 (=NBRC110667).</title>
        <authorList>
            <person name="Suenaga H."/>
            <person name="Fujihara N."/>
            <person name="Watanabe T."/>
            <person name="Hirose J."/>
            <person name="Kimura N."/>
            <person name="Yamazoe A."/>
            <person name="Hosoyama A."/>
            <person name="Shimodaira J."/>
            <person name="Furukawa K."/>
        </authorList>
    </citation>
    <scope>NUCLEOTIDE SEQUENCE [LARGE SCALE GENOMIC DNA]</scope>
    <source>
        <strain evidence="1 2">KF715</strain>
    </source>
</reference>
<sequence>MFAGQARSHKDPAISGVTGQLQARRLGEVQHAIQRLFTLAGDFDQAIQQLDYAKRRAGGNFPLASQIDQRQREILEQQRMVREMMGR</sequence>
<evidence type="ECO:0000313" key="1">
    <source>
        <dbReference type="EMBL" id="BAW25135.1"/>
    </source>
</evidence>
<evidence type="ECO:0000313" key="2">
    <source>
        <dbReference type="Proteomes" id="UP000218731"/>
    </source>
</evidence>
<organism evidence="1 2">
    <name type="scientific">Pseudomonas putida</name>
    <name type="common">Arthrobacter siderocapsulatus</name>
    <dbReference type="NCBI Taxonomy" id="303"/>
    <lineage>
        <taxon>Bacteria</taxon>
        <taxon>Pseudomonadati</taxon>
        <taxon>Pseudomonadota</taxon>
        <taxon>Gammaproteobacteria</taxon>
        <taxon>Pseudomonadales</taxon>
        <taxon>Pseudomonadaceae</taxon>
        <taxon>Pseudomonas</taxon>
    </lineage>
</organism>
<gene>
    <name evidence="1" type="ORF">KF715C_ch45620</name>
</gene>
<name>A0A1L7NI59_PSEPU</name>
<proteinExistence type="predicted"/>
<protein>
    <submittedName>
        <fullName evidence="1">Uncharacterized protein</fullName>
    </submittedName>
</protein>
<dbReference type="AlphaFoldDB" id="A0A1L7NI59"/>
<dbReference type="EMBL" id="AP015029">
    <property type="protein sequence ID" value="BAW25135.1"/>
    <property type="molecule type" value="Genomic_DNA"/>
</dbReference>